<accession>A0A543J4D5</accession>
<dbReference type="AlphaFoldDB" id="A0A543J4D5"/>
<protein>
    <submittedName>
        <fullName evidence="5">Glycosyltransferase involved in cell wall biosynthesis</fullName>
    </submittedName>
</protein>
<keyword evidence="1" id="KW-0328">Glycosyltransferase</keyword>
<dbReference type="InterPro" id="IPR001296">
    <property type="entry name" value="Glyco_trans_1"/>
</dbReference>
<dbReference type="InterPro" id="IPR028098">
    <property type="entry name" value="Glyco_trans_4-like_N"/>
</dbReference>
<dbReference type="PANTHER" id="PTHR12526:SF630">
    <property type="entry name" value="GLYCOSYLTRANSFERASE"/>
    <property type="match status" value="1"/>
</dbReference>
<dbReference type="CDD" id="cd03820">
    <property type="entry name" value="GT4_AmsD-like"/>
    <property type="match status" value="1"/>
</dbReference>
<keyword evidence="2 5" id="KW-0808">Transferase</keyword>
<dbReference type="EMBL" id="VFPQ01000001">
    <property type="protein sequence ID" value="TQM77673.1"/>
    <property type="molecule type" value="Genomic_DNA"/>
</dbReference>
<sequence>MRIRYLLLHAYGMGGTIRTVFNQASAMAAAGHDVEIVSVVRRRTKPQFPLDPRVRISTLVDQRDGYGPDSLFRRIRRKLRGRVVPSDEFAARYFTERVERATIDAVASLDGGILVTTRPALNIIGARFAPRHVVHVAQEHMNLATHKPDTRQQIIKYYPRCDAVVVLTNTDREEYRKVLPGTRIERIPNATPLAGRKPCDPDSKIVIAAGRLYKQKGFDLLIPAFAQVVAAHPDWRLRIFGTGPRQQRLQEQIDELGLTEHVKLMGRSDTFDEELAKSSMFVLSSRFEGLPMVMIEAMAHALPVVSFDCPTGPADVITHEKDGLLVPPRDIDALAQAMIRAIEDPDLRKRLGAAARETVRAYTPEVVMPQWESLFADLLATKGATAPVR</sequence>
<dbReference type="OrthoDB" id="570545at2"/>
<dbReference type="Pfam" id="PF13439">
    <property type="entry name" value="Glyco_transf_4"/>
    <property type="match status" value="1"/>
</dbReference>
<dbReference type="GO" id="GO:0016757">
    <property type="term" value="F:glycosyltransferase activity"/>
    <property type="evidence" value="ECO:0007669"/>
    <property type="project" value="UniProtKB-KW"/>
</dbReference>
<evidence type="ECO:0000313" key="6">
    <source>
        <dbReference type="Proteomes" id="UP000319213"/>
    </source>
</evidence>
<evidence type="ECO:0000313" key="5">
    <source>
        <dbReference type="EMBL" id="TQM77673.1"/>
    </source>
</evidence>
<dbReference type="RefSeq" id="WP_142261368.1">
    <property type="nucleotide sequence ID" value="NZ_BMPV01000002.1"/>
</dbReference>
<keyword evidence="6" id="KW-1185">Reference proteome</keyword>
<organism evidence="5 6">
    <name type="scientific">Thermopolyspora flexuosa</name>
    <dbReference type="NCBI Taxonomy" id="103836"/>
    <lineage>
        <taxon>Bacteria</taxon>
        <taxon>Bacillati</taxon>
        <taxon>Actinomycetota</taxon>
        <taxon>Actinomycetes</taxon>
        <taxon>Streptosporangiales</taxon>
        <taxon>Streptosporangiaceae</taxon>
        <taxon>Thermopolyspora</taxon>
    </lineage>
</organism>
<feature type="domain" description="Glycosyltransferase subfamily 4-like N-terminal" evidence="4">
    <location>
        <begin position="13"/>
        <end position="191"/>
    </location>
</feature>
<gene>
    <name evidence="5" type="ORF">FHX40_4444</name>
</gene>
<evidence type="ECO:0000256" key="2">
    <source>
        <dbReference type="ARBA" id="ARBA00022679"/>
    </source>
</evidence>
<feature type="domain" description="Glycosyl transferase family 1" evidence="3">
    <location>
        <begin position="200"/>
        <end position="357"/>
    </location>
</feature>
<proteinExistence type="predicted"/>
<comment type="caution">
    <text evidence="5">The sequence shown here is derived from an EMBL/GenBank/DDBJ whole genome shotgun (WGS) entry which is preliminary data.</text>
</comment>
<reference evidence="5 6" key="1">
    <citation type="submission" date="2019-06" db="EMBL/GenBank/DDBJ databases">
        <title>Sequencing the genomes of 1000 actinobacteria strains.</title>
        <authorList>
            <person name="Klenk H.-P."/>
        </authorList>
    </citation>
    <scope>NUCLEOTIDE SEQUENCE [LARGE SCALE GENOMIC DNA]</scope>
    <source>
        <strain evidence="5 6">DSM 43186</strain>
    </source>
</reference>
<evidence type="ECO:0000259" key="4">
    <source>
        <dbReference type="Pfam" id="PF13439"/>
    </source>
</evidence>
<dbReference type="Proteomes" id="UP000319213">
    <property type="component" value="Unassembled WGS sequence"/>
</dbReference>
<name>A0A543J4D5_9ACTN</name>
<evidence type="ECO:0000256" key="1">
    <source>
        <dbReference type="ARBA" id="ARBA00022676"/>
    </source>
</evidence>
<dbReference type="Gene3D" id="3.40.50.2000">
    <property type="entry name" value="Glycogen Phosphorylase B"/>
    <property type="match status" value="2"/>
</dbReference>
<dbReference type="PANTHER" id="PTHR12526">
    <property type="entry name" value="GLYCOSYLTRANSFERASE"/>
    <property type="match status" value="1"/>
</dbReference>
<dbReference type="Pfam" id="PF00534">
    <property type="entry name" value="Glycos_transf_1"/>
    <property type="match status" value="1"/>
</dbReference>
<evidence type="ECO:0000259" key="3">
    <source>
        <dbReference type="Pfam" id="PF00534"/>
    </source>
</evidence>
<dbReference type="SUPFAM" id="SSF53756">
    <property type="entry name" value="UDP-Glycosyltransferase/glycogen phosphorylase"/>
    <property type="match status" value="1"/>
</dbReference>